<sequence length="544" mass="60474">MSSLRTIQSIACLLNPDETCDPTNLEKASTLIVTIASEICQRIECRHQVLVFNAPDRTPLEHTRTAILTACGMLGTMCTARRLRKSKTSMCCPVVMQFRDENDAARQLTARALLSSTKKFHTLKLKDACTRMRRQLTKKSPEPVASSPTSTCADECHNDTQNCLLDPGPVPHAHDHGPSTPISEHPQMLSPTSTTPTRSTADLGDMPLTNLPGSKEKYVTLFPAAITAFERAKHAIAQATKLSFLDTHESTKLILKTDASNAVVLHQVVNNTSQLLAFFPQKMQAAQTRYSTFGRELLAICLAIRNFRYLLKGRYFTIQTDHKPLTYAFNAKPDRCSPREISHLDYISQFTTDIRYTPGSDNVVTDALSRPDINALHPSTQLDLAKPANLQNSSPNFLPILSFPSLQVSSIPLPPIVPEAFRRAVSDHFHGFSHPGIRATRKLISARFAWPFMNKDLTSWAKQCIARQRSKVTRHTNSPIGSFAVPNAQFTHVHLDIVGSLSPSNGFTHILTMIDRFTRWPVAVPISDTSAETVAFSFLQHWVI</sequence>
<evidence type="ECO:0000256" key="7">
    <source>
        <dbReference type="SAM" id="MobiDB-lite"/>
    </source>
</evidence>
<name>A0A075A7L4_OPIVI</name>
<dbReference type="GeneID" id="20322857"/>
<dbReference type="CDD" id="cd09274">
    <property type="entry name" value="RNase_HI_RT_Ty3"/>
    <property type="match status" value="1"/>
</dbReference>
<dbReference type="Pfam" id="PF17917">
    <property type="entry name" value="RT_RNaseH"/>
    <property type="match status" value="1"/>
</dbReference>
<dbReference type="InterPro" id="IPR041588">
    <property type="entry name" value="Integrase_H2C2"/>
</dbReference>
<evidence type="ECO:0000259" key="8">
    <source>
        <dbReference type="Pfam" id="PF17917"/>
    </source>
</evidence>
<dbReference type="GO" id="GO:0003676">
    <property type="term" value="F:nucleic acid binding"/>
    <property type="evidence" value="ECO:0007669"/>
    <property type="project" value="InterPro"/>
</dbReference>
<evidence type="ECO:0008006" key="12">
    <source>
        <dbReference type="Google" id="ProtNLM"/>
    </source>
</evidence>
<dbReference type="CTD" id="20322857"/>
<dbReference type="Gene3D" id="1.10.340.70">
    <property type="match status" value="1"/>
</dbReference>
<dbReference type="Pfam" id="PF17921">
    <property type="entry name" value="Integrase_H2C2"/>
    <property type="match status" value="1"/>
</dbReference>
<dbReference type="InterPro" id="IPR036397">
    <property type="entry name" value="RNaseH_sf"/>
</dbReference>
<dbReference type="AlphaFoldDB" id="A0A075A7L4"/>
<keyword evidence="5" id="KW-0378">Hydrolase</keyword>
<organism evidence="10 11">
    <name type="scientific">Opisthorchis viverrini</name>
    <name type="common">Southeast Asian liver fluke</name>
    <dbReference type="NCBI Taxonomy" id="6198"/>
    <lineage>
        <taxon>Eukaryota</taxon>
        <taxon>Metazoa</taxon>
        <taxon>Spiralia</taxon>
        <taxon>Lophotrochozoa</taxon>
        <taxon>Platyhelminthes</taxon>
        <taxon>Trematoda</taxon>
        <taxon>Digenea</taxon>
        <taxon>Opisthorchiida</taxon>
        <taxon>Opisthorchiata</taxon>
        <taxon>Opisthorchiidae</taxon>
        <taxon>Opisthorchis</taxon>
    </lineage>
</organism>
<keyword evidence="2" id="KW-0548">Nucleotidyltransferase</keyword>
<accession>A0A075A7L4</accession>
<dbReference type="EMBL" id="KL596849">
    <property type="protein sequence ID" value="KER23459.1"/>
    <property type="molecule type" value="Genomic_DNA"/>
</dbReference>
<dbReference type="OrthoDB" id="6249511at2759"/>
<evidence type="ECO:0000313" key="10">
    <source>
        <dbReference type="EMBL" id="KER23459.1"/>
    </source>
</evidence>
<keyword evidence="1" id="KW-0808">Transferase</keyword>
<dbReference type="Gene3D" id="3.30.420.10">
    <property type="entry name" value="Ribonuclease H-like superfamily/Ribonuclease H"/>
    <property type="match status" value="1"/>
</dbReference>
<evidence type="ECO:0000256" key="6">
    <source>
        <dbReference type="ARBA" id="ARBA00022918"/>
    </source>
</evidence>
<dbReference type="GO" id="GO:0003964">
    <property type="term" value="F:RNA-directed DNA polymerase activity"/>
    <property type="evidence" value="ECO:0007669"/>
    <property type="project" value="UniProtKB-KW"/>
</dbReference>
<evidence type="ECO:0000256" key="2">
    <source>
        <dbReference type="ARBA" id="ARBA00022695"/>
    </source>
</evidence>
<evidence type="ECO:0000256" key="1">
    <source>
        <dbReference type="ARBA" id="ARBA00022679"/>
    </source>
</evidence>
<dbReference type="Proteomes" id="UP000054324">
    <property type="component" value="Unassembled WGS sequence"/>
</dbReference>
<dbReference type="PANTHER" id="PTHR37984:SF7">
    <property type="entry name" value="INTEGRASE CATALYTIC DOMAIN-CONTAINING PROTEIN"/>
    <property type="match status" value="1"/>
</dbReference>
<dbReference type="InterPro" id="IPR043502">
    <property type="entry name" value="DNA/RNA_pol_sf"/>
</dbReference>
<dbReference type="KEGG" id="ovi:T265_08678"/>
<protein>
    <recommendedName>
        <fullName evidence="12">Integrase catalytic domain-containing protein</fullName>
    </recommendedName>
</protein>
<dbReference type="SUPFAM" id="SSF56672">
    <property type="entry name" value="DNA/RNA polymerases"/>
    <property type="match status" value="1"/>
</dbReference>
<dbReference type="InterPro" id="IPR012337">
    <property type="entry name" value="RNaseH-like_sf"/>
</dbReference>
<evidence type="ECO:0000313" key="11">
    <source>
        <dbReference type="Proteomes" id="UP000054324"/>
    </source>
</evidence>
<dbReference type="PANTHER" id="PTHR37984">
    <property type="entry name" value="PROTEIN CBG26694"/>
    <property type="match status" value="1"/>
</dbReference>
<keyword evidence="6" id="KW-0695">RNA-directed DNA polymerase</keyword>
<evidence type="ECO:0000256" key="5">
    <source>
        <dbReference type="ARBA" id="ARBA00022801"/>
    </source>
</evidence>
<keyword evidence="3" id="KW-0540">Nuclease</keyword>
<evidence type="ECO:0000259" key="9">
    <source>
        <dbReference type="Pfam" id="PF17921"/>
    </source>
</evidence>
<reference evidence="10 11" key="1">
    <citation type="submission" date="2013-11" db="EMBL/GenBank/DDBJ databases">
        <title>Opisthorchis viverrini - life in the bile duct.</title>
        <authorList>
            <person name="Young N.D."/>
            <person name="Nagarajan N."/>
            <person name="Lin S.J."/>
            <person name="Korhonen P.K."/>
            <person name="Jex A.R."/>
            <person name="Hall R.S."/>
            <person name="Safavi-Hemami H."/>
            <person name="Kaewkong W."/>
            <person name="Bertrand D."/>
            <person name="Gao S."/>
            <person name="Seet Q."/>
            <person name="Wongkham S."/>
            <person name="Teh B.T."/>
            <person name="Wongkham C."/>
            <person name="Intapan P.M."/>
            <person name="Maleewong W."/>
            <person name="Yang X."/>
            <person name="Hu M."/>
            <person name="Wang Z."/>
            <person name="Hofmann A."/>
            <person name="Sternberg P.W."/>
            <person name="Tan P."/>
            <person name="Wang J."/>
            <person name="Gasser R.B."/>
        </authorList>
    </citation>
    <scope>NUCLEOTIDE SEQUENCE [LARGE SCALE GENOMIC DNA]</scope>
</reference>
<keyword evidence="11" id="KW-1185">Reference proteome</keyword>
<proteinExistence type="predicted"/>
<dbReference type="SUPFAM" id="SSF53098">
    <property type="entry name" value="Ribonuclease H-like"/>
    <property type="match status" value="1"/>
</dbReference>
<dbReference type="GO" id="GO:0016787">
    <property type="term" value="F:hydrolase activity"/>
    <property type="evidence" value="ECO:0007669"/>
    <property type="project" value="UniProtKB-KW"/>
</dbReference>
<gene>
    <name evidence="10" type="ORF">T265_08678</name>
</gene>
<keyword evidence="4" id="KW-0255">Endonuclease</keyword>
<feature type="domain" description="Reverse transcriptase RNase H-like" evidence="8">
    <location>
        <begin position="251"/>
        <end position="340"/>
    </location>
</feature>
<feature type="domain" description="Integrase zinc-binding" evidence="9">
    <location>
        <begin position="417"/>
        <end position="472"/>
    </location>
</feature>
<dbReference type="GO" id="GO:0004519">
    <property type="term" value="F:endonuclease activity"/>
    <property type="evidence" value="ECO:0007669"/>
    <property type="project" value="UniProtKB-KW"/>
</dbReference>
<dbReference type="STRING" id="6198.A0A075A7L4"/>
<dbReference type="InterPro" id="IPR041373">
    <property type="entry name" value="RT_RNaseH"/>
</dbReference>
<evidence type="ECO:0000256" key="3">
    <source>
        <dbReference type="ARBA" id="ARBA00022722"/>
    </source>
</evidence>
<evidence type="ECO:0000256" key="4">
    <source>
        <dbReference type="ARBA" id="ARBA00022759"/>
    </source>
</evidence>
<feature type="region of interest" description="Disordered" evidence="7">
    <location>
        <begin position="163"/>
        <end position="205"/>
    </location>
</feature>
<feature type="compositionally biased region" description="Low complexity" evidence="7">
    <location>
        <begin position="190"/>
        <end position="200"/>
    </location>
</feature>
<dbReference type="InterPro" id="IPR050951">
    <property type="entry name" value="Retrovirus_Pol_polyprotein"/>
</dbReference>
<dbReference type="RefSeq" id="XP_009172813.1">
    <property type="nucleotide sequence ID" value="XM_009174549.1"/>
</dbReference>